<organism evidence="1 2">
    <name type="scientific">Streptomyces ferrugineus</name>
    <dbReference type="NCBI Taxonomy" id="1413221"/>
    <lineage>
        <taxon>Bacteria</taxon>
        <taxon>Bacillati</taxon>
        <taxon>Actinomycetota</taxon>
        <taxon>Actinomycetes</taxon>
        <taxon>Kitasatosporales</taxon>
        <taxon>Streptomycetaceae</taxon>
        <taxon>Streptomyces</taxon>
    </lineage>
</organism>
<dbReference type="KEGG" id="sfeu:IM697_30890"/>
<reference evidence="1 2" key="1">
    <citation type="submission" date="2020-10" db="EMBL/GenBank/DDBJ databases">
        <title>Streptomyces ferrugineus complate genome analysis.</title>
        <authorList>
            <person name="Anwar N."/>
        </authorList>
    </citation>
    <scope>NUCLEOTIDE SEQUENCE [LARGE SCALE GENOMIC DNA]</scope>
    <source>
        <strain evidence="1 2">CCTCC AA2014009</strain>
    </source>
</reference>
<name>A0A7M2SDU9_9ACTN</name>
<gene>
    <name evidence="1" type="ORF">IM697_30890</name>
</gene>
<dbReference type="NCBIfam" id="TIGR00026">
    <property type="entry name" value="hi_GC_TIGR00026"/>
    <property type="match status" value="1"/>
</dbReference>
<sequence length="168" mass="19226">MTQHRSTSQRPQPPTGWRRLAFRLPIRLYRAGLGPLLGKRFLLLHHTGRKSGRERQVVLEVVSYDRDTHTWTVASGFGPKSDWYQNLRHRPQAAIQFGRRRFSVRAHFLSPEEGADVMAEYARRHPRAARRLSSLMGFPVDGSEAAYRRIGEATPFVRLEGTPLPSSP</sequence>
<dbReference type="Proteomes" id="UP000594205">
    <property type="component" value="Chromosome"/>
</dbReference>
<dbReference type="EMBL" id="CP063373">
    <property type="protein sequence ID" value="QOV34506.1"/>
    <property type="molecule type" value="Genomic_DNA"/>
</dbReference>
<dbReference type="GO" id="GO:0016491">
    <property type="term" value="F:oxidoreductase activity"/>
    <property type="evidence" value="ECO:0007669"/>
    <property type="project" value="InterPro"/>
</dbReference>
<protein>
    <submittedName>
        <fullName evidence="1">Nitroreductase family deazaflavin-dependent oxidoreductase</fullName>
    </submittedName>
</protein>
<dbReference type="AlphaFoldDB" id="A0A7M2SDU9"/>
<dbReference type="InterPro" id="IPR004378">
    <property type="entry name" value="F420H2_quin_Rdtase"/>
</dbReference>
<evidence type="ECO:0000313" key="1">
    <source>
        <dbReference type="EMBL" id="QOV34506.1"/>
    </source>
</evidence>
<dbReference type="RefSeq" id="WP_194039379.1">
    <property type="nucleotide sequence ID" value="NZ_CP063373.1"/>
</dbReference>
<dbReference type="InterPro" id="IPR012349">
    <property type="entry name" value="Split_barrel_FMN-bd"/>
</dbReference>
<dbReference type="Gene3D" id="2.30.110.10">
    <property type="entry name" value="Electron Transport, Fmn-binding Protein, Chain A"/>
    <property type="match status" value="1"/>
</dbReference>
<proteinExistence type="predicted"/>
<accession>A0A7M2SDU9</accession>
<dbReference type="Pfam" id="PF04075">
    <property type="entry name" value="F420H2_quin_red"/>
    <property type="match status" value="1"/>
</dbReference>
<evidence type="ECO:0000313" key="2">
    <source>
        <dbReference type="Proteomes" id="UP000594205"/>
    </source>
</evidence>
<keyword evidence="2" id="KW-1185">Reference proteome</keyword>